<dbReference type="EMBL" id="AKCU01000532">
    <property type="protein sequence ID" value="EKV04410.1"/>
    <property type="molecule type" value="Genomic_DNA"/>
</dbReference>
<organism evidence="1 2">
    <name type="scientific">Penicillium digitatum (strain Pd1 / CECT 20795)</name>
    <name type="common">Green mold</name>
    <dbReference type="NCBI Taxonomy" id="1170230"/>
    <lineage>
        <taxon>Eukaryota</taxon>
        <taxon>Fungi</taxon>
        <taxon>Dikarya</taxon>
        <taxon>Ascomycota</taxon>
        <taxon>Pezizomycotina</taxon>
        <taxon>Eurotiomycetes</taxon>
        <taxon>Eurotiomycetidae</taxon>
        <taxon>Eurotiales</taxon>
        <taxon>Aspergillaceae</taxon>
        <taxon>Penicillium</taxon>
    </lineage>
</organism>
<dbReference type="VEuPathDB" id="FungiDB:PDIP_87340"/>
<evidence type="ECO:0000313" key="1">
    <source>
        <dbReference type="EMBL" id="EKV04410.1"/>
    </source>
</evidence>
<comment type="caution">
    <text evidence="1">The sequence shown here is derived from an EMBL/GenBank/DDBJ whole genome shotgun (WGS) entry which is preliminary data.</text>
</comment>
<gene>
    <name evidence="1" type="ORF">PDIP_87340</name>
</gene>
<dbReference type="AlphaFoldDB" id="K9F563"/>
<reference evidence="2" key="1">
    <citation type="journal article" date="2012" name="BMC Genomics">
        <title>Genome sequence of the necrotrophic fungus Penicillium digitatum, the main postharvest pathogen of citrus.</title>
        <authorList>
            <person name="Marcet-Houben M."/>
            <person name="Ballester A.-R."/>
            <person name="de la Fuente B."/>
            <person name="Harries E."/>
            <person name="Marcos J.F."/>
            <person name="Gonzalez-Candelas L."/>
            <person name="Gabaldon T."/>
        </authorList>
    </citation>
    <scope>NUCLEOTIDE SEQUENCE [LARGE SCALE GENOMIC DNA]</scope>
    <source>
        <strain evidence="2">Pd1 / CECT 20795</strain>
    </source>
</reference>
<protein>
    <submittedName>
        <fullName evidence="1">Uncharacterized protein</fullName>
    </submittedName>
</protein>
<sequence length="125" mass="14096">MRGTSAESVANSPFACFKELLFCSLCAVALEVMPKEEVFQHMQSVFCCDAKPKALRGRIRGAKWANRAIYLLSSTVWGSCSWDIIYIGMKRIPGFSRQANFWDRQLVIESTFIASSMTIRLTPMS</sequence>
<dbReference type="Proteomes" id="UP000009886">
    <property type="component" value="Unassembled WGS sequence"/>
</dbReference>
<name>K9F563_PEND1</name>
<evidence type="ECO:0000313" key="2">
    <source>
        <dbReference type="Proteomes" id="UP000009886"/>
    </source>
</evidence>
<proteinExistence type="predicted"/>
<dbReference type="HOGENOM" id="CLU_1993386_0_0_1"/>
<accession>K9F563</accession>
<dbReference type="OrthoDB" id="4369665at2759"/>
<dbReference type="KEGG" id="pdp:PDIP_87340"/>